<evidence type="ECO:0000256" key="1">
    <source>
        <dbReference type="ARBA" id="ARBA00004141"/>
    </source>
</evidence>
<gene>
    <name evidence="7" type="ORF">FW778_00100</name>
</gene>
<name>A0A5J5IHN0_9BACT</name>
<dbReference type="InterPro" id="IPR007267">
    <property type="entry name" value="GtrA_DPMS_TM"/>
</dbReference>
<feature type="domain" description="GtrA/DPMS transmembrane" evidence="6">
    <location>
        <begin position="26"/>
        <end position="153"/>
    </location>
</feature>
<keyword evidence="2 5" id="KW-0812">Transmembrane</keyword>
<feature type="transmembrane region" description="Helical" evidence="5">
    <location>
        <begin position="130"/>
        <end position="147"/>
    </location>
</feature>
<dbReference type="GO" id="GO:0016020">
    <property type="term" value="C:membrane"/>
    <property type="evidence" value="ECO:0007669"/>
    <property type="project" value="UniProtKB-SubCell"/>
</dbReference>
<reference evidence="7 8" key="1">
    <citation type="submission" date="2019-09" db="EMBL/GenBank/DDBJ databases">
        <title>Draft genome sequence of Ginsengibacter sp. BR5-29.</title>
        <authorList>
            <person name="Im W.-T."/>
        </authorList>
    </citation>
    <scope>NUCLEOTIDE SEQUENCE [LARGE SCALE GENOMIC DNA]</scope>
    <source>
        <strain evidence="7 8">BR5-29</strain>
    </source>
</reference>
<dbReference type="Pfam" id="PF04138">
    <property type="entry name" value="GtrA_DPMS_TM"/>
    <property type="match status" value="1"/>
</dbReference>
<evidence type="ECO:0000256" key="5">
    <source>
        <dbReference type="SAM" id="Phobius"/>
    </source>
</evidence>
<feature type="transmembrane region" description="Helical" evidence="5">
    <location>
        <begin position="27"/>
        <end position="49"/>
    </location>
</feature>
<sequence>MRKKIISFIDFFYPPFKRIMPLQTFRYAACGGANTLLGLVLYYIGFHYIFDKENFDARVIVFKPHNASLFLSGCFSFIFGFLLNKFLVFADSYLKGRIQLFRYFLSFILSLIINYFVLNILVVYFHVEAFLSQLIATFIVIVVSYITQKNFTFRVNNQVLPDQKIPSQELI</sequence>
<dbReference type="Proteomes" id="UP000326903">
    <property type="component" value="Unassembled WGS sequence"/>
</dbReference>
<keyword evidence="4 5" id="KW-0472">Membrane</keyword>
<dbReference type="RefSeq" id="WP_150412549.1">
    <property type="nucleotide sequence ID" value="NZ_VYQF01000001.1"/>
</dbReference>
<dbReference type="AlphaFoldDB" id="A0A5J5IHN0"/>
<evidence type="ECO:0000256" key="4">
    <source>
        <dbReference type="ARBA" id="ARBA00023136"/>
    </source>
</evidence>
<organism evidence="7 8">
    <name type="scientific">Ginsengibacter hankyongi</name>
    <dbReference type="NCBI Taxonomy" id="2607284"/>
    <lineage>
        <taxon>Bacteria</taxon>
        <taxon>Pseudomonadati</taxon>
        <taxon>Bacteroidota</taxon>
        <taxon>Chitinophagia</taxon>
        <taxon>Chitinophagales</taxon>
        <taxon>Chitinophagaceae</taxon>
        <taxon>Ginsengibacter</taxon>
    </lineage>
</organism>
<keyword evidence="8" id="KW-1185">Reference proteome</keyword>
<dbReference type="EMBL" id="VYQF01000001">
    <property type="protein sequence ID" value="KAA9040490.1"/>
    <property type="molecule type" value="Genomic_DNA"/>
</dbReference>
<feature type="transmembrane region" description="Helical" evidence="5">
    <location>
        <begin position="69"/>
        <end position="88"/>
    </location>
</feature>
<keyword evidence="3 5" id="KW-1133">Transmembrane helix</keyword>
<accession>A0A5J5IHN0</accession>
<comment type="subcellular location">
    <subcellularLocation>
        <location evidence="1">Membrane</location>
        <topology evidence="1">Multi-pass membrane protein</topology>
    </subcellularLocation>
</comment>
<evidence type="ECO:0000259" key="6">
    <source>
        <dbReference type="Pfam" id="PF04138"/>
    </source>
</evidence>
<comment type="caution">
    <text evidence="7">The sequence shown here is derived from an EMBL/GenBank/DDBJ whole genome shotgun (WGS) entry which is preliminary data.</text>
</comment>
<evidence type="ECO:0000256" key="3">
    <source>
        <dbReference type="ARBA" id="ARBA00022989"/>
    </source>
</evidence>
<evidence type="ECO:0000313" key="8">
    <source>
        <dbReference type="Proteomes" id="UP000326903"/>
    </source>
</evidence>
<protein>
    <submittedName>
        <fullName evidence="7">GtrA family protein</fullName>
    </submittedName>
</protein>
<evidence type="ECO:0000256" key="2">
    <source>
        <dbReference type="ARBA" id="ARBA00022692"/>
    </source>
</evidence>
<feature type="transmembrane region" description="Helical" evidence="5">
    <location>
        <begin position="100"/>
        <end position="124"/>
    </location>
</feature>
<dbReference type="GO" id="GO:0000271">
    <property type="term" value="P:polysaccharide biosynthetic process"/>
    <property type="evidence" value="ECO:0007669"/>
    <property type="project" value="InterPro"/>
</dbReference>
<proteinExistence type="predicted"/>
<evidence type="ECO:0000313" key="7">
    <source>
        <dbReference type="EMBL" id="KAA9040490.1"/>
    </source>
</evidence>